<comment type="caution">
    <text evidence="2">The sequence shown here is derived from an EMBL/GenBank/DDBJ whole genome shotgun (WGS) entry which is preliminary data.</text>
</comment>
<protein>
    <submittedName>
        <fullName evidence="2">Uncharacterized protein</fullName>
    </submittedName>
</protein>
<feature type="region of interest" description="Disordered" evidence="1">
    <location>
        <begin position="21"/>
        <end position="72"/>
    </location>
</feature>
<evidence type="ECO:0000313" key="3">
    <source>
        <dbReference type="Proteomes" id="UP001487740"/>
    </source>
</evidence>
<accession>A0AAW0TF46</accession>
<sequence length="72" mass="8504">MVQKSRVPRRDIIGCNIEMKREGKRRKSRKKMESQVTSLQIKEDLNSPSGADKETRKQRHSKIDTNVHRVSW</sequence>
<evidence type="ECO:0000256" key="1">
    <source>
        <dbReference type="SAM" id="MobiDB-lite"/>
    </source>
</evidence>
<keyword evidence="3" id="KW-1185">Reference proteome</keyword>
<feature type="compositionally biased region" description="Basic and acidic residues" evidence="1">
    <location>
        <begin position="41"/>
        <end position="72"/>
    </location>
</feature>
<dbReference type="EMBL" id="JARAKH010000032">
    <property type="protein sequence ID" value="KAK8385758.1"/>
    <property type="molecule type" value="Genomic_DNA"/>
</dbReference>
<proteinExistence type="predicted"/>
<evidence type="ECO:0000313" key="2">
    <source>
        <dbReference type="EMBL" id="KAK8385758.1"/>
    </source>
</evidence>
<gene>
    <name evidence="2" type="ORF">O3P69_016492</name>
</gene>
<dbReference type="Proteomes" id="UP001487740">
    <property type="component" value="Unassembled WGS sequence"/>
</dbReference>
<organism evidence="2 3">
    <name type="scientific">Scylla paramamosain</name>
    <name type="common">Mud crab</name>
    <dbReference type="NCBI Taxonomy" id="85552"/>
    <lineage>
        <taxon>Eukaryota</taxon>
        <taxon>Metazoa</taxon>
        <taxon>Ecdysozoa</taxon>
        <taxon>Arthropoda</taxon>
        <taxon>Crustacea</taxon>
        <taxon>Multicrustacea</taxon>
        <taxon>Malacostraca</taxon>
        <taxon>Eumalacostraca</taxon>
        <taxon>Eucarida</taxon>
        <taxon>Decapoda</taxon>
        <taxon>Pleocyemata</taxon>
        <taxon>Brachyura</taxon>
        <taxon>Eubrachyura</taxon>
        <taxon>Portunoidea</taxon>
        <taxon>Portunidae</taxon>
        <taxon>Portuninae</taxon>
        <taxon>Scylla</taxon>
    </lineage>
</organism>
<reference evidence="2 3" key="1">
    <citation type="submission" date="2023-03" db="EMBL/GenBank/DDBJ databases">
        <title>High-quality genome of Scylla paramamosain provides insights in environmental adaptation.</title>
        <authorList>
            <person name="Zhang L."/>
        </authorList>
    </citation>
    <scope>NUCLEOTIDE SEQUENCE [LARGE SCALE GENOMIC DNA]</scope>
    <source>
        <strain evidence="2">LZ_2023a</strain>
        <tissue evidence="2">Muscle</tissue>
    </source>
</reference>
<dbReference type="AlphaFoldDB" id="A0AAW0TF46"/>
<name>A0AAW0TF46_SCYPA</name>